<reference evidence="11" key="2">
    <citation type="submission" date="2020-09" db="EMBL/GenBank/DDBJ databases">
        <authorList>
            <person name="Sun Q."/>
            <person name="Kim S."/>
        </authorList>
    </citation>
    <scope>NUCLEOTIDE SEQUENCE</scope>
    <source>
        <strain evidence="11">KCTC 12711</strain>
    </source>
</reference>
<gene>
    <name evidence="11" type="ORF">GCM10008090_18550</name>
</gene>
<dbReference type="Pfam" id="PF07963">
    <property type="entry name" value="N_methyl"/>
    <property type="match status" value="1"/>
</dbReference>
<keyword evidence="5 9" id="KW-0997">Cell inner membrane</keyword>
<proteinExistence type="inferred from homology"/>
<dbReference type="SUPFAM" id="SSF54523">
    <property type="entry name" value="Pili subunits"/>
    <property type="match status" value="1"/>
</dbReference>
<comment type="subcellular location">
    <subcellularLocation>
        <location evidence="1 9">Cell inner membrane</location>
        <topology evidence="1 9">Single-pass membrane protein</topology>
    </subcellularLocation>
</comment>
<evidence type="ECO:0000256" key="8">
    <source>
        <dbReference type="ARBA" id="ARBA00023136"/>
    </source>
</evidence>
<reference evidence="11" key="1">
    <citation type="journal article" date="2014" name="Int. J. Syst. Evol. Microbiol.">
        <title>Complete genome sequence of Corynebacterium casei LMG S-19264T (=DSM 44701T), isolated from a smear-ripened cheese.</title>
        <authorList>
            <consortium name="US DOE Joint Genome Institute (JGI-PGF)"/>
            <person name="Walter F."/>
            <person name="Albersmeier A."/>
            <person name="Kalinowski J."/>
            <person name="Ruckert C."/>
        </authorList>
    </citation>
    <scope>NUCLEOTIDE SEQUENCE</scope>
    <source>
        <strain evidence="11">KCTC 12711</strain>
    </source>
</reference>
<dbReference type="InterPro" id="IPR010052">
    <property type="entry name" value="T2SS_protein-GspI"/>
</dbReference>
<dbReference type="Pfam" id="PF02501">
    <property type="entry name" value="T2SSI"/>
    <property type="match status" value="1"/>
</dbReference>
<keyword evidence="7 9" id="KW-1133">Transmembrane helix</keyword>
<organism evidence="11 12">
    <name type="scientific">Arenicella chitinivorans</name>
    <dbReference type="NCBI Taxonomy" id="1329800"/>
    <lineage>
        <taxon>Bacteria</taxon>
        <taxon>Pseudomonadati</taxon>
        <taxon>Pseudomonadota</taxon>
        <taxon>Gammaproteobacteria</taxon>
        <taxon>Arenicellales</taxon>
        <taxon>Arenicellaceae</taxon>
        <taxon>Arenicella</taxon>
    </lineage>
</organism>
<dbReference type="AlphaFoldDB" id="A0A918VMZ9"/>
<dbReference type="Gene3D" id="3.30.1300.30">
    <property type="entry name" value="GSPII I/J protein-like"/>
    <property type="match status" value="1"/>
</dbReference>
<keyword evidence="4 9" id="KW-0488">Methylation</keyword>
<dbReference type="NCBIfam" id="TIGR01707">
    <property type="entry name" value="gspI"/>
    <property type="match status" value="1"/>
</dbReference>
<dbReference type="PANTHER" id="PTHR38779:SF2">
    <property type="entry name" value="TYPE II SECRETION SYSTEM PROTEIN I-RELATED"/>
    <property type="match status" value="1"/>
</dbReference>
<protein>
    <recommendedName>
        <fullName evidence="9">Type II secretion system protein I</fullName>
        <shortName evidence="9">T2SS minor pseudopilin I</shortName>
    </recommendedName>
</protein>
<comment type="PTM">
    <text evidence="9">Cleaved by prepilin peptidase.</text>
</comment>
<dbReference type="PROSITE" id="PS00409">
    <property type="entry name" value="PROKAR_NTER_METHYL"/>
    <property type="match status" value="1"/>
</dbReference>
<comment type="subunit">
    <text evidence="9">Type II secretion is composed of four main components: the outer membrane complex, the inner membrane complex, the cytoplasmic secretion ATPase and the periplasm-spanning pseudopilus.</text>
</comment>
<dbReference type="InterPro" id="IPR003413">
    <property type="entry name" value="T2SS_GspI_C"/>
</dbReference>
<evidence type="ECO:0000256" key="4">
    <source>
        <dbReference type="ARBA" id="ARBA00022481"/>
    </source>
</evidence>
<evidence type="ECO:0000256" key="3">
    <source>
        <dbReference type="ARBA" id="ARBA00022475"/>
    </source>
</evidence>
<dbReference type="Proteomes" id="UP000614811">
    <property type="component" value="Unassembled WGS sequence"/>
</dbReference>
<dbReference type="PANTHER" id="PTHR38779">
    <property type="entry name" value="TYPE II SECRETION SYSTEM PROTEIN I-RELATED"/>
    <property type="match status" value="1"/>
</dbReference>
<feature type="transmembrane region" description="Helical" evidence="9">
    <location>
        <begin position="7"/>
        <end position="28"/>
    </location>
</feature>
<comment type="function">
    <text evidence="9">Component of the type II secretion system required for the energy-dependent secretion of extracellular factors such as proteases and toxins from the periplasm.</text>
</comment>
<sequence>MTHRESGFTLLEVMIALIFVSLGIATVIEVTSQHVMNLSELEKRAMAGWVASNKVAEIQYEAKTSKVRTGNKNDRVKMGGMRWRTRAKIEKTEIERVFMLTVEVRDDEDVDRGLYAQVTTAITESN</sequence>
<keyword evidence="6 9" id="KW-0812">Transmembrane</keyword>
<evidence type="ECO:0000259" key="10">
    <source>
        <dbReference type="Pfam" id="PF02501"/>
    </source>
</evidence>
<evidence type="ECO:0000256" key="1">
    <source>
        <dbReference type="ARBA" id="ARBA00004377"/>
    </source>
</evidence>
<accession>A0A918VMZ9</accession>
<evidence type="ECO:0000313" key="12">
    <source>
        <dbReference type="Proteomes" id="UP000614811"/>
    </source>
</evidence>
<comment type="similarity">
    <text evidence="2 9">Belongs to the GSP I family.</text>
</comment>
<comment type="caution">
    <text evidence="11">The sequence shown here is derived from an EMBL/GenBank/DDBJ whole genome shotgun (WGS) entry which is preliminary data.</text>
</comment>
<keyword evidence="3" id="KW-1003">Cell membrane</keyword>
<name>A0A918VMZ9_9GAMM</name>
<dbReference type="InterPro" id="IPR045584">
    <property type="entry name" value="Pilin-like"/>
</dbReference>
<evidence type="ECO:0000256" key="9">
    <source>
        <dbReference type="RuleBase" id="RU368030"/>
    </source>
</evidence>
<dbReference type="GO" id="GO:0015627">
    <property type="term" value="C:type II protein secretion system complex"/>
    <property type="evidence" value="ECO:0007669"/>
    <property type="project" value="UniProtKB-UniRule"/>
</dbReference>
<evidence type="ECO:0000256" key="6">
    <source>
        <dbReference type="ARBA" id="ARBA00022692"/>
    </source>
</evidence>
<dbReference type="GO" id="GO:0005886">
    <property type="term" value="C:plasma membrane"/>
    <property type="evidence" value="ECO:0007669"/>
    <property type="project" value="UniProtKB-SubCell"/>
</dbReference>
<feature type="domain" description="Type II secretion system protein GspI C-terminal" evidence="10">
    <location>
        <begin position="41"/>
        <end position="120"/>
    </location>
</feature>
<evidence type="ECO:0000313" key="11">
    <source>
        <dbReference type="EMBL" id="GHA08930.1"/>
    </source>
</evidence>
<evidence type="ECO:0000256" key="2">
    <source>
        <dbReference type="ARBA" id="ARBA00008358"/>
    </source>
</evidence>
<evidence type="ECO:0000256" key="7">
    <source>
        <dbReference type="ARBA" id="ARBA00022989"/>
    </source>
</evidence>
<dbReference type="InterPro" id="IPR012902">
    <property type="entry name" value="N_methyl_site"/>
</dbReference>
<keyword evidence="12" id="KW-1185">Reference proteome</keyword>
<keyword evidence="8 9" id="KW-0472">Membrane</keyword>
<dbReference type="GO" id="GO:0015628">
    <property type="term" value="P:protein secretion by the type II secretion system"/>
    <property type="evidence" value="ECO:0007669"/>
    <property type="project" value="UniProtKB-UniRule"/>
</dbReference>
<dbReference type="NCBIfam" id="TIGR02532">
    <property type="entry name" value="IV_pilin_GFxxxE"/>
    <property type="match status" value="1"/>
</dbReference>
<evidence type="ECO:0000256" key="5">
    <source>
        <dbReference type="ARBA" id="ARBA00022519"/>
    </source>
</evidence>
<dbReference type="EMBL" id="BMXA01000002">
    <property type="protein sequence ID" value="GHA08930.1"/>
    <property type="molecule type" value="Genomic_DNA"/>
</dbReference>